<name>A0A1T4WRN2_9MICO</name>
<keyword evidence="1" id="KW-0472">Membrane</keyword>
<dbReference type="EMBL" id="FUYG01000001">
    <property type="protein sequence ID" value="SKA79909.1"/>
    <property type="molecule type" value="Genomic_DNA"/>
</dbReference>
<evidence type="ECO:0000313" key="4">
    <source>
        <dbReference type="Proteomes" id="UP000189735"/>
    </source>
</evidence>
<evidence type="ECO:0000256" key="1">
    <source>
        <dbReference type="SAM" id="Phobius"/>
    </source>
</evidence>
<feature type="transmembrane region" description="Helical" evidence="1">
    <location>
        <begin position="50"/>
        <end position="73"/>
    </location>
</feature>
<reference evidence="4" key="1">
    <citation type="submission" date="2017-02" db="EMBL/GenBank/DDBJ databases">
        <authorList>
            <person name="Varghese N."/>
            <person name="Submissions S."/>
        </authorList>
    </citation>
    <scope>NUCLEOTIDE SEQUENCE [LARGE SCALE GENOMIC DNA]</scope>
    <source>
        <strain evidence="4">VKM Ac-2052</strain>
    </source>
</reference>
<dbReference type="Proteomes" id="UP000189735">
    <property type="component" value="Unassembled WGS sequence"/>
</dbReference>
<dbReference type="AlphaFoldDB" id="A0A1T4WRN2"/>
<feature type="transmembrane region" description="Helical" evidence="1">
    <location>
        <begin position="351"/>
        <end position="374"/>
    </location>
</feature>
<evidence type="ECO:0000313" key="3">
    <source>
        <dbReference type="EMBL" id="SKA79909.1"/>
    </source>
</evidence>
<feature type="transmembrane region" description="Helical" evidence="1">
    <location>
        <begin position="285"/>
        <end position="304"/>
    </location>
</feature>
<feature type="transmembrane region" description="Helical" evidence="1">
    <location>
        <begin position="85"/>
        <end position="105"/>
    </location>
</feature>
<feature type="transmembrane region" description="Helical" evidence="1">
    <location>
        <begin position="135"/>
        <end position="155"/>
    </location>
</feature>
<evidence type="ECO:0000259" key="2">
    <source>
        <dbReference type="Pfam" id="PF07786"/>
    </source>
</evidence>
<feature type="domain" description="Heparan-alpha-glucosaminide N-acetyltransferase catalytic" evidence="2">
    <location>
        <begin position="22"/>
        <end position="212"/>
    </location>
</feature>
<feature type="transmembrane region" description="Helical" evidence="1">
    <location>
        <begin position="211"/>
        <end position="230"/>
    </location>
</feature>
<dbReference type="InterPro" id="IPR012429">
    <property type="entry name" value="HGSNAT_cat"/>
</dbReference>
<feature type="transmembrane region" description="Helical" evidence="1">
    <location>
        <begin position="111"/>
        <end position="130"/>
    </location>
</feature>
<gene>
    <name evidence="3" type="ORF">SAMN06295879_0139</name>
</gene>
<feature type="transmembrane region" description="Helical" evidence="1">
    <location>
        <begin position="325"/>
        <end position="345"/>
    </location>
</feature>
<sequence>MHMKTRLTALASRSATPWRPDRVVALDIARMIALLGMFSEHLLMGNAPEAVLAVVTGFPSTMFAVLGGASAAVSTRTLIRAGRPAAACLSVAVRGLLIATIGLILGAVPLVIVMVLSYYGFALIALACVLRLPTWALGCLAAALSLAGPHLILWARATGAAGAIASPSFASPLEFLQTIVFTGFYPAITWFTYMLIGLCAGRAVISGRARIHVAAALFIPGLLMFIAGFISDILSRAAVIDTLVADGTSAQTAHKLVENGYGTPLGSGWLALLSGAPHTGTTADITRTAGMALVVFGALLMAIPRDSAKLPLPGKIIARAGSAPLTIYILHFFGFYALLLIAILADSSGVWVFGPVGIAIHTLAALGVGTYLLLTDRRGPLETLISRIVRGAVDRFCPAKPAEPRTLETM</sequence>
<protein>
    <recommendedName>
        <fullName evidence="2">Heparan-alpha-glucosaminide N-acetyltransferase catalytic domain-containing protein</fullName>
    </recommendedName>
</protein>
<keyword evidence="1" id="KW-1133">Transmembrane helix</keyword>
<feature type="transmembrane region" description="Helical" evidence="1">
    <location>
        <begin position="175"/>
        <end position="199"/>
    </location>
</feature>
<keyword evidence="1" id="KW-0812">Transmembrane</keyword>
<accession>A0A1T4WRN2</accession>
<proteinExistence type="predicted"/>
<dbReference type="Pfam" id="PF07786">
    <property type="entry name" value="HGSNAT_cat"/>
    <property type="match status" value="1"/>
</dbReference>
<organism evidence="3 4">
    <name type="scientific">Agreia bicolorata</name>
    <dbReference type="NCBI Taxonomy" id="110935"/>
    <lineage>
        <taxon>Bacteria</taxon>
        <taxon>Bacillati</taxon>
        <taxon>Actinomycetota</taxon>
        <taxon>Actinomycetes</taxon>
        <taxon>Micrococcales</taxon>
        <taxon>Microbacteriaceae</taxon>
        <taxon>Agreia</taxon>
    </lineage>
</organism>